<proteinExistence type="predicted"/>
<organism evidence="2 3">
    <name type="scientific">Tetradesmus obliquus</name>
    <name type="common">Green alga</name>
    <name type="synonym">Acutodesmus obliquus</name>
    <dbReference type="NCBI Taxonomy" id="3088"/>
    <lineage>
        <taxon>Eukaryota</taxon>
        <taxon>Viridiplantae</taxon>
        <taxon>Chlorophyta</taxon>
        <taxon>core chlorophytes</taxon>
        <taxon>Chlorophyceae</taxon>
        <taxon>CS clade</taxon>
        <taxon>Sphaeropleales</taxon>
        <taxon>Scenedesmaceae</taxon>
        <taxon>Tetradesmus</taxon>
    </lineage>
</organism>
<evidence type="ECO:0000313" key="2">
    <source>
        <dbReference type="EMBL" id="SZX62932.1"/>
    </source>
</evidence>
<reference evidence="2 3" key="1">
    <citation type="submission" date="2016-10" db="EMBL/GenBank/DDBJ databases">
        <authorList>
            <person name="Cai Z."/>
        </authorList>
    </citation>
    <scope>NUCLEOTIDE SEQUENCE [LARGE SCALE GENOMIC DNA]</scope>
</reference>
<dbReference type="Proteomes" id="UP000256970">
    <property type="component" value="Unassembled WGS sequence"/>
</dbReference>
<dbReference type="AlphaFoldDB" id="A0A383VDY1"/>
<evidence type="ECO:0000256" key="1">
    <source>
        <dbReference type="SAM" id="MobiDB-lite"/>
    </source>
</evidence>
<protein>
    <submittedName>
        <fullName evidence="2">Uncharacterized protein</fullName>
    </submittedName>
</protein>
<dbReference type="EMBL" id="FNXT01000270">
    <property type="protein sequence ID" value="SZX62932.1"/>
    <property type="molecule type" value="Genomic_DNA"/>
</dbReference>
<name>A0A383VDY1_TETOB</name>
<feature type="compositionally biased region" description="Low complexity" evidence="1">
    <location>
        <begin position="577"/>
        <end position="596"/>
    </location>
</feature>
<sequence length="740" mass="80923">MPLLRQAAEVPASPLHQQHMASIGWLCRVADEEAFAAASAAVLAVPNVPPAAVHMLRIAGVRVSNTAVLAAALKQQPGAEAWAFICGLSMPELIAQLRSQAGTLHPTAPAAAACGVTVQSPLLELLYHMKGRRWESHMPWQVLFMHPSHIADLLRLAVNQRDEAAAAVILEYLTTSNSEQLQQRAFEALLDAWLLHRLSLQDDQHRTQQRDAATQLQPQLSQDELVLAIRAQQLQQVSPQLLDEPLLLAVARQHSAVVQQLLKLPGVQQLQSSTVAALQRHAVCSHSNKLCKEQRHQQLMVLSELPAAADIGTELVCSLLLEAVTRRQLMSTFQLQQLPAAEQLSSEQVLVVELAAVRSSWGRALDSLALSNFLYHLQPQHMYELLHEAILVATFAGAGMLHMWCSVHATAPRSNARLAYDVPSAPAAIQVIRALCTHDAAGELDDDEHVEQLLLTAAQLGNAGALAVLFKHLPGAADVLEDTHLRLLEIPMQLRNSSMIEVMAAQKPLDLEWEDVTQAVLGLARTGDKQQLLWAVKLQDSAHYMVAEELSRLRKVHRARSGIAALCWSGRSSWQRQPLPQQQQPQQQCSIAPQTQQEDELDVPVPSSSPRATLALPTGAAPRDRYALGDDEWEEVWEMHDLLQTAVYQVPAGQQQQAEVASLAKSECLVHLDADAKAPLLSAAVHVACISRCSGALRVLCAAWPDVSREAAYPMVAAAVQLGCLPVLQLLLQMPMCSRR</sequence>
<gene>
    <name evidence="2" type="ORF">BQ4739_LOCUS3505</name>
</gene>
<feature type="region of interest" description="Disordered" evidence="1">
    <location>
        <begin position="577"/>
        <end position="616"/>
    </location>
</feature>
<evidence type="ECO:0000313" key="3">
    <source>
        <dbReference type="Proteomes" id="UP000256970"/>
    </source>
</evidence>
<keyword evidence="3" id="KW-1185">Reference proteome</keyword>
<accession>A0A383VDY1</accession>